<comment type="cofactor">
    <cofactor evidence="2 5 6">
        <name>pyridoxal 5'-phosphate</name>
        <dbReference type="ChEBI" id="CHEBI:597326"/>
    </cofactor>
</comment>
<gene>
    <name evidence="9" type="primary">alr</name>
    <name evidence="9" type="ORF">HMPREF0889_0058</name>
    <name evidence="10" type="ORF">HMPREF1039_0824</name>
</gene>
<comment type="similarity">
    <text evidence="5">Belongs to the alanine racemase family.</text>
</comment>
<organism evidence="9 11">
    <name type="scientific">Megasphaera lornae</name>
    <dbReference type="NCBI Taxonomy" id="1000568"/>
    <lineage>
        <taxon>Bacteria</taxon>
        <taxon>Bacillati</taxon>
        <taxon>Bacillota</taxon>
        <taxon>Negativicutes</taxon>
        <taxon>Veillonellales</taxon>
        <taxon>Veillonellaceae</taxon>
        <taxon>Megasphaera</taxon>
    </lineage>
</organism>
<dbReference type="GO" id="GO:0009252">
    <property type="term" value="P:peptidoglycan biosynthetic process"/>
    <property type="evidence" value="ECO:0007669"/>
    <property type="project" value="TreeGrafter"/>
</dbReference>
<dbReference type="FunFam" id="2.40.37.10:FF:000006">
    <property type="entry name" value="Alanine racemase"/>
    <property type="match status" value="1"/>
</dbReference>
<comment type="function">
    <text evidence="5">Catalyzes the interconversion of L-alanine and D-alanine. May also act on other amino acids.</text>
</comment>
<dbReference type="NCBIfam" id="TIGR00492">
    <property type="entry name" value="alr"/>
    <property type="match status" value="1"/>
</dbReference>
<dbReference type="GO" id="GO:0030632">
    <property type="term" value="P:D-alanine biosynthetic process"/>
    <property type="evidence" value="ECO:0007669"/>
    <property type="project" value="UniProtKB-UniRule"/>
</dbReference>
<reference evidence="11" key="1">
    <citation type="submission" date="2009-12" db="EMBL/GenBank/DDBJ databases">
        <title>Sequence of Clostridiales genomosp. BVAB3 str. UPII9-5.</title>
        <authorList>
            <person name="Madupu R."/>
            <person name="Durkin A.S."/>
            <person name="Torralba M."/>
            <person name="Methe B."/>
            <person name="Sutton G.G."/>
            <person name="Strausberg R.L."/>
            <person name="Nelson K.E."/>
        </authorList>
    </citation>
    <scope>NUCLEOTIDE SEQUENCE [LARGE SCALE GENOMIC DNA]</scope>
    <source>
        <strain evidence="11">28L</strain>
    </source>
</reference>
<dbReference type="HAMAP" id="MF_01201">
    <property type="entry name" value="Ala_racemase"/>
    <property type="match status" value="1"/>
</dbReference>
<dbReference type="Gene3D" id="2.40.37.10">
    <property type="entry name" value="Lyase, Ornithine Decarboxylase, Chain A, domain 1"/>
    <property type="match status" value="1"/>
</dbReference>
<evidence type="ECO:0000313" key="9">
    <source>
        <dbReference type="EMBL" id="EFD94642.1"/>
    </source>
</evidence>
<comment type="pathway">
    <text evidence="5">Amino-acid biosynthesis; D-alanine biosynthesis; D-alanine from L-alanine: step 1/1.</text>
</comment>
<name>D3LT72_9FIRM</name>
<evidence type="ECO:0000313" key="10">
    <source>
        <dbReference type="EMBL" id="EGL42354.1"/>
    </source>
</evidence>
<evidence type="ECO:0000259" key="8">
    <source>
        <dbReference type="SMART" id="SM01005"/>
    </source>
</evidence>
<dbReference type="InterPro" id="IPR011079">
    <property type="entry name" value="Ala_racemase_C"/>
</dbReference>
<feature type="active site" description="Proton acceptor; specific for D-alanine" evidence="5">
    <location>
        <position position="46"/>
    </location>
</feature>
<dbReference type="InterPro" id="IPR000821">
    <property type="entry name" value="Ala_racemase"/>
</dbReference>
<keyword evidence="3 5" id="KW-0663">Pyridoxal phosphate</keyword>
<dbReference type="UniPathway" id="UPA00042">
    <property type="reaction ID" value="UER00497"/>
</dbReference>
<comment type="caution">
    <text evidence="9">The sequence shown here is derived from an EMBL/GenBank/DDBJ whole genome shotgun (WGS) entry which is preliminary data.</text>
</comment>
<proteinExistence type="inferred from homology"/>
<dbReference type="GO" id="GO:0030170">
    <property type="term" value="F:pyridoxal phosphate binding"/>
    <property type="evidence" value="ECO:0007669"/>
    <property type="project" value="UniProtKB-UniRule"/>
</dbReference>
<dbReference type="PROSITE" id="PS00395">
    <property type="entry name" value="ALANINE_RACEMASE"/>
    <property type="match status" value="1"/>
</dbReference>
<dbReference type="FunFam" id="3.20.20.10:FF:000002">
    <property type="entry name" value="Alanine racemase"/>
    <property type="match status" value="1"/>
</dbReference>
<dbReference type="PANTHER" id="PTHR30511">
    <property type="entry name" value="ALANINE RACEMASE"/>
    <property type="match status" value="1"/>
</dbReference>
<dbReference type="OrthoDB" id="9813814at2"/>
<reference evidence="10 12" key="3">
    <citation type="submission" date="2011-04" db="EMBL/GenBank/DDBJ databases">
        <authorList>
            <person name="Harkins D.M."/>
            <person name="Madupu R."/>
            <person name="Durkin A.S."/>
            <person name="Torralba M."/>
            <person name="Methe B."/>
            <person name="Sutton G.G."/>
            <person name="Nelson K.E."/>
        </authorList>
    </citation>
    <scope>NUCLEOTIDE SEQUENCE [LARGE SCALE GENOMIC DNA]</scope>
    <source>
        <strain evidence="10 12">UPII 199-6</strain>
    </source>
</reference>
<sequence>MDTNTLIQNFTKRPVWAQIDLDAAIANIRGIRRLVGPQVCVTSVVKANAYGHGAIELAKVFLGHGADQVAVACLGEAVELRQGGITGRILILGHTDGHRAEELTAYGVEPTVFRYEDALRFSRAAQAQHRTVNIHIAVDTGMGRIGYEPNANGIREIQAIAALPGLQLEGVFTHFAVSDSNTPADRAYTQAQYQCFTKFLTALAEVGIRPVYTHCCSSSGLLSQTAFHQNMVRPGILQYGYHPSGTVACTSFTPQPVMSLRCCITHVKWVHKGQYISYGRHFQATKETCIATIPVGYADGYPRLLSNRTEVLVHGRRVPQVGNICMDQCMIDVTDVPNVQIGDEAVLFGTQGEGSLPLEELAAAIGTIDHEILCNINRRVPRVYVRGGQVVRRVEYLVE</sequence>
<dbReference type="PANTHER" id="PTHR30511:SF0">
    <property type="entry name" value="ALANINE RACEMASE, CATABOLIC-RELATED"/>
    <property type="match status" value="1"/>
</dbReference>
<dbReference type="GO" id="GO:0008784">
    <property type="term" value="F:alanine racemase activity"/>
    <property type="evidence" value="ECO:0007669"/>
    <property type="project" value="UniProtKB-UniRule"/>
</dbReference>
<accession>D3LT72</accession>
<evidence type="ECO:0000256" key="5">
    <source>
        <dbReference type="HAMAP-Rule" id="MF_01201"/>
    </source>
</evidence>
<dbReference type="RefSeq" id="WP_007390361.1">
    <property type="nucleotide sequence ID" value="NZ_ADGP01000008.1"/>
</dbReference>
<dbReference type="eggNOG" id="COG0787">
    <property type="taxonomic scope" value="Bacteria"/>
</dbReference>
<dbReference type="InterPro" id="IPR001608">
    <property type="entry name" value="Ala_racemase_N"/>
</dbReference>
<evidence type="ECO:0000256" key="6">
    <source>
        <dbReference type="PIRSR" id="PIRSR600821-50"/>
    </source>
</evidence>
<dbReference type="InterPro" id="IPR009006">
    <property type="entry name" value="Ala_racemase/Decarboxylase_C"/>
</dbReference>
<dbReference type="EMBL" id="ADGP01000008">
    <property type="protein sequence ID" value="EFD94642.1"/>
    <property type="molecule type" value="Genomic_DNA"/>
</dbReference>
<dbReference type="Gene3D" id="3.20.20.10">
    <property type="entry name" value="Alanine racemase"/>
    <property type="match status" value="1"/>
</dbReference>
<feature type="binding site" evidence="5 7">
    <location>
        <position position="144"/>
    </location>
    <ligand>
        <name>substrate</name>
    </ligand>
</feature>
<comment type="catalytic activity">
    <reaction evidence="1 5">
        <text>L-alanine = D-alanine</text>
        <dbReference type="Rhea" id="RHEA:20249"/>
        <dbReference type="ChEBI" id="CHEBI:57416"/>
        <dbReference type="ChEBI" id="CHEBI:57972"/>
        <dbReference type="EC" id="5.1.1.1"/>
    </reaction>
</comment>
<evidence type="ECO:0000256" key="2">
    <source>
        <dbReference type="ARBA" id="ARBA00001933"/>
    </source>
</evidence>
<dbReference type="Proteomes" id="UP000004018">
    <property type="component" value="Unassembled WGS sequence"/>
</dbReference>
<evidence type="ECO:0000256" key="3">
    <source>
        <dbReference type="ARBA" id="ARBA00022898"/>
    </source>
</evidence>
<dbReference type="CDD" id="cd00430">
    <property type="entry name" value="PLPDE_III_AR"/>
    <property type="match status" value="1"/>
</dbReference>
<dbReference type="InterPro" id="IPR020622">
    <property type="entry name" value="Ala_racemase_pyridoxalP-BS"/>
</dbReference>
<protein>
    <recommendedName>
        <fullName evidence="5">Alanine racemase</fullName>
        <ecNumber evidence="5">5.1.1.1</ecNumber>
    </recommendedName>
</protein>
<evidence type="ECO:0000256" key="1">
    <source>
        <dbReference type="ARBA" id="ARBA00000316"/>
    </source>
</evidence>
<feature type="active site" description="Proton acceptor; specific for L-alanine" evidence="5">
    <location>
        <position position="278"/>
    </location>
</feature>
<dbReference type="Pfam" id="PF01168">
    <property type="entry name" value="Ala_racemase_N"/>
    <property type="match status" value="1"/>
</dbReference>
<feature type="modified residue" description="N6-(pyridoxal phosphate)lysine" evidence="5 6">
    <location>
        <position position="46"/>
    </location>
</feature>
<reference evidence="9" key="2">
    <citation type="submission" date="2009-12" db="EMBL/GenBank/DDBJ databases">
        <authorList>
            <person name="Madupu R."/>
            <person name="Durkin A.S."/>
            <person name="Torralba M."/>
            <person name="Methe B."/>
            <person name="Sutton G.G."/>
            <person name="Strausberg R.L."/>
            <person name="Nelson K.E."/>
        </authorList>
    </citation>
    <scope>NUCLEOTIDE SEQUENCE</scope>
    <source>
        <strain evidence="9">28L</strain>
    </source>
</reference>
<dbReference type="SUPFAM" id="SSF50621">
    <property type="entry name" value="Alanine racemase C-terminal domain-like"/>
    <property type="match status" value="1"/>
</dbReference>
<dbReference type="Proteomes" id="UP000003242">
    <property type="component" value="Unassembled WGS sequence"/>
</dbReference>
<dbReference type="AlphaFoldDB" id="D3LT72"/>
<evidence type="ECO:0000313" key="11">
    <source>
        <dbReference type="Proteomes" id="UP000003242"/>
    </source>
</evidence>
<dbReference type="EMBL" id="AFIJ01000004">
    <property type="protein sequence ID" value="EGL42354.1"/>
    <property type="molecule type" value="Genomic_DNA"/>
</dbReference>
<dbReference type="InterPro" id="IPR029066">
    <property type="entry name" value="PLP-binding_barrel"/>
</dbReference>
<evidence type="ECO:0000256" key="7">
    <source>
        <dbReference type="PIRSR" id="PIRSR600821-52"/>
    </source>
</evidence>
<dbReference type="EC" id="5.1.1.1" evidence="5"/>
<dbReference type="STRING" id="699218.HMPREF0889_0058"/>
<evidence type="ECO:0000256" key="4">
    <source>
        <dbReference type="ARBA" id="ARBA00023235"/>
    </source>
</evidence>
<dbReference type="Pfam" id="PF00842">
    <property type="entry name" value="Ala_racemase_C"/>
    <property type="match status" value="1"/>
</dbReference>
<dbReference type="SUPFAM" id="SSF51419">
    <property type="entry name" value="PLP-binding barrel"/>
    <property type="match status" value="1"/>
</dbReference>
<dbReference type="GO" id="GO:0005829">
    <property type="term" value="C:cytosol"/>
    <property type="evidence" value="ECO:0007669"/>
    <property type="project" value="TreeGrafter"/>
</dbReference>
<evidence type="ECO:0000313" key="12">
    <source>
        <dbReference type="Proteomes" id="UP000004018"/>
    </source>
</evidence>
<feature type="binding site" evidence="5 7">
    <location>
        <position position="326"/>
    </location>
    <ligand>
        <name>substrate</name>
    </ligand>
</feature>
<feature type="domain" description="Alanine racemase C-terminal" evidence="8">
    <location>
        <begin position="257"/>
        <end position="385"/>
    </location>
</feature>
<keyword evidence="4 5" id="KW-0413">Isomerase</keyword>
<keyword evidence="12" id="KW-1185">Reference proteome</keyword>
<dbReference type="SMART" id="SM01005">
    <property type="entry name" value="Ala_racemase_C"/>
    <property type="match status" value="1"/>
</dbReference>
<dbReference type="PRINTS" id="PR00992">
    <property type="entry name" value="ALARACEMASE"/>
</dbReference>